<organism evidence="3 4">
    <name type="scientific">Parablautia intestinalis</name>
    <dbReference type="NCBI Taxonomy" id="2320100"/>
    <lineage>
        <taxon>Bacteria</taxon>
        <taxon>Bacillati</taxon>
        <taxon>Bacillota</taxon>
        <taxon>Clostridia</taxon>
        <taxon>Lachnospirales</taxon>
        <taxon>Lachnospiraceae</taxon>
        <taxon>Parablautia</taxon>
    </lineage>
</organism>
<dbReference type="Gene3D" id="3.40.50.10490">
    <property type="entry name" value="Glucose-6-phosphate isomerase like protein, domain 1"/>
    <property type="match status" value="2"/>
</dbReference>
<dbReference type="EMBL" id="RAYQ01000003">
    <property type="protein sequence ID" value="RKI93157.1"/>
    <property type="molecule type" value="Genomic_DNA"/>
</dbReference>
<keyword evidence="1" id="KW-0677">Repeat</keyword>
<proteinExistence type="predicted"/>
<dbReference type="CDD" id="cd05008">
    <property type="entry name" value="SIS_GlmS_GlmD_1"/>
    <property type="match status" value="1"/>
</dbReference>
<sequence>MVTILDCIERIPSVMENILAAREESFAAFMEFIKDKTEKINEIIFVGSGTSNTAAMTSRLFVEKVSGISTKVVLPNDYINSGRVYNSHGLYVFTSQTGTSREVCKLMEELSAKGFWCVALTQGNDTMLAKASYCHICLNCGEEEYLMRTIGYTASVLNHMLMGLNLGLARGRITREEFLAYLKEAGCVPDSHRVITAQTKKWFRENKRQIMRSDCVIFTGAGDLYGVALEGAVKFWEMPQVISIGYELEEGLHGPNYGYNGNHCVVVFNDGRGQSEKALSLARYMKEVLGNGLVAGAVTVDDKDLKLELKGGSFACLEFSAVPQVMAYFLAEDGGRDLTIPSDHKVMYSYFNTHA</sequence>
<dbReference type="InterPro" id="IPR035466">
    <property type="entry name" value="GlmS/AgaS_SIS"/>
</dbReference>
<evidence type="ECO:0000259" key="2">
    <source>
        <dbReference type="PROSITE" id="PS51464"/>
    </source>
</evidence>
<dbReference type="GO" id="GO:0004360">
    <property type="term" value="F:glutamine-fructose-6-phosphate transaminase (isomerizing) activity"/>
    <property type="evidence" value="ECO:0007669"/>
    <property type="project" value="TreeGrafter"/>
</dbReference>
<dbReference type="GO" id="GO:0006047">
    <property type="term" value="P:UDP-N-acetylglucosamine metabolic process"/>
    <property type="evidence" value="ECO:0007669"/>
    <property type="project" value="TreeGrafter"/>
</dbReference>
<comment type="caution">
    <text evidence="3">The sequence shown here is derived from an EMBL/GenBank/DDBJ whole genome shotgun (WGS) entry which is preliminary data.</text>
</comment>
<dbReference type="Proteomes" id="UP000280696">
    <property type="component" value="Unassembled WGS sequence"/>
</dbReference>
<evidence type="ECO:0000313" key="4">
    <source>
        <dbReference type="Proteomes" id="UP000280696"/>
    </source>
</evidence>
<evidence type="ECO:0000256" key="1">
    <source>
        <dbReference type="ARBA" id="ARBA00022737"/>
    </source>
</evidence>
<dbReference type="InterPro" id="IPR046348">
    <property type="entry name" value="SIS_dom_sf"/>
</dbReference>
<feature type="domain" description="SIS" evidence="2">
    <location>
        <begin position="33"/>
        <end position="177"/>
    </location>
</feature>
<dbReference type="AlphaFoldDB" id="A0A3A9AP31"/>
<dbReference type="Pfam" id="PF01380">
    <property type="entry name" value="SIS"/>
    <property type="match status" value="1"/>
</dbReference>
<dbReference type="OrthoDB" id="9779207at2"/>
<reference evidence="3 4" key="1">
    <citation type="submission" date="2018-09" db="EMBL/GenBank/DDBJ databases">
        <title>Murine metabolic-syndrome-specific gut microbial biobank.</title>
        <authorList>
            <person name="Liu C."/>
        </authorList>
    </citation>
    <scope>NUCLEOTIDE SEQUENCE [LARGE SCALE GENOMIC DNA]</scope>
    <source>
        <strain evidence="3 4">0.1xD8-82</strain>
    </source>
</reference>
<dbReference type="InterPro" id="IPR001347">
    <property type="entry name" value="SIS_dom"/>
</dbReference>
<dbReference type="RefSeq" id="WP_120467030.1">
    <property type="nucleotide sequence ID" value="NZ_RAYQ01000003.1"/>
</dbReference>
<protein>
    <submittedName>
        <fullName evidence="3">SIS domain-containing protein</fullName>
    </submittedName>
</protein>
<evidence type="ECO:0000313" key="3">
    <source>
        <dbReference type="EMBL" id="RKI93157.1"/>
    </source>
</evidence>
<keyword evidence="4" id="KW-1185">Reference proteome</keyword>
<dbReference type="PROSITE" id="PS51464">
    <property type="entry name" value="SIS"/>
    <property type="match status" value="2"/>
</dbReference>
<feature type="domain" description="SIS" evidence="2">
    <location>
        <begin position="206"/>
        <end position="341"/>
    </location>
</feature>
<dbReference type="PANTHER" id="PTHR10937">
    <property type="entry name" value="GLUCOSAMINE--FRUCTOSE-6-PHOSPHATE AMINOTRANSFERASE, ISOMERIZING"/>
    <property type="match status" value="1"/>
</dbReference>
<dbReference type="GO" id="GO:0006487">
    <property type="term" value="P:protein N-linked glycosylation"/>
    <property type="evidence" value="ECO:0007669"/>
    <property type="project" value="TreeGrafter"/>
</dbReference>
<name>A0A3A9AP31_9FIRM</name>
<dbReference type="GO" id="GO:0097367">
    <property type="term" value="F:carbohydrate derivative binding"/>
    <property type="evidence" value="ECO:0007669"/>
    <property type="project" value="InterPro"/>
</dbReference>
<dbReference type="GO" id="GO:0006002">
    <property type="term" value="P:fructose 6-phosphate metabolic process"/>
    <property type="evidence" value="ECO:0007669"/>
    <property type="project" value="TreeGrafter"/>
</dbReference>
<gene>
    <name evidence="3" type="ORF">D7V94_04030</name>
</gene>
<accession>A0A3A9AP31</accession>
<dbReference type="PANTHER" id="PTHR10937:SF17">
    <property type="entry name" value="GLUCOSAMINE-FRUCTOSE-6-PHOSPHATE AMINOTRANSFERASE"/>
    <property type="match status" value="1"/>
</dbReference>
<dbReference type="SUPFAM" id="SSF53697">
    <property type="entry name" value="SIS domain"/>
    <property type="match status" value="1"/>
</dbReference>